<keyword evidence="3" id="KW-0560">Oxidoreductase</keyword>
<proteinExistence type="predicted"/>
<evidence type="ECO:0000313" key="5">
    <source>
        <dbReference type="EMBL" id="OHF00199.1"/>
    </source>
</evidence>
<evidence type="ECO:0000256" key="3">
    <source>
        <dbReference type="ARBA" id="ARBA00023002"/>
    </source>
</evidence>
<accession>A0A1G4BFN5</accession>
<evidence type="ECO:0000256" key="1">
    <source>
        <dbReference type="ARBA" id="ARBA00022630"/>
    </source>
</evidence>
<keyword evidence="1" id="KW-0285">Flavoprotein</keyword>
<gene>
    <name evidence="5" type="ORF">CORC01_04607</name>
</gene>
<evidence type="ECO:0000256" key="2">
    <source>
        <dbReference type="ARBA" id="ARBA00022827"/>
    </source>
</evidence>
<keyword evidence="2" id="KW-0274">FAD</keyword>
<organism evidence="5 6">
    <name type="scientific">Colletotrichum orchidophilum</name>
    <dbReference type="NCBI Taxonomy" id="1209926"/>
    <lineage>
        <taxon>Eukaryota</taxon>
        <taxon>Fungi</taxon>
        <taxon>Dikarya</taxon>
        <taxon>Ascomycota</taxon>
        <taxon>Pezizomycotina</taxon>
        <taxon>Sordariomycetes</taxon>
        <taxon>Hypocreomycetidae</taxon>
        <taxon>Glomerellales</taxon>
        <taxon>Glomerellaceae</taxon>
        <taxon>Colletotrichum</taxon>
    </lineage>
</organism>
<dbReference type="PANTHER" id="PTHR43476:SF3">
    <property type="entry name" value="FAD-BINDING MONOOXYGENASE"/>
    <property type="match status" value="1"/>
</dbReference>
<protein>
    <recommendedName>
        <fullName evidence="4">FAD-binding domain-containing protein</fullName>
    </recommendedName>
</protein>
<evidence type="ECO:0000259" key="4">
    <source>
        <dbReference type="Pfam" id="PF01494"/>
    </source>
</evidence>
<dbReference type="AlphaFoldDB" id="A0A1G4BFN5"/>
<dbReference type="RefSeq" id="XP_022477343.1">
    <property type="nucleotide sequence ID" value="XM_022616254.1"/>
</dbReference>
<dbReference type="Gene3D" id="3.50.50.60">
    <property type="entry name" value="FAD/NAD(P)-binding domain"/>
    <property type="match status" value="2"/>
</dbReference>
<dbReference type="EMBL" id="MJBS01000030">
    <property type="protein sequence ID" value="OHF00199.1"/>
    <property type="molecule type" value="Genomic_DNA"/>
</dbReference>
<dbReference type="InterPro" id="IPR002938">
    <property type="entry name" value="FAD-bd"/>
</dbReference>
<dbReference type="PRINTS" id="PR00420">
    <property type="entry name" value="RNGMNOXGNASE"/>
</dbReference>
<evidence type="ECO:0000313" key="6">
    <source>
        <dbReference type="Proteomes" id="UP000176998"/>
    </source>
</evidence>
<dbReference type="InterPro" id="IPR036188">
    <property type="entry name" value="FAD/NAD-bd_sf"/>
</dbReference>
<dbReference type="Pfam" id="PF01494">
    <property type="entry name" value="FAD_binding_3"/>
    <property type="match status" value="1"/>
</dbReference>
<dbReference type="PANTHER" id="PTHR43476">
    <property type="entry name" value="3-(3-HYDROXY-PHENYL)PROPIONATE/3-HYDROXYCINNAMIC ACID HYDROXYLASE"/>
    <property type="match status" value="1"/>
</dbReference>
<reference evidence="5 6" key="1">
    <citation type="submission" date="2016-09" db="EMBL/GenBank/DDBJ databases">
        <authorList>
            <person name="Capua I."/>
            <person name="De Benedictis P."/>
            <person name="Joannis T."/>
            <person name="Lombin L.H."/>
            <person name="Cattoli G."/>
        </authorList>
    </citation>
    <scope>NUCLEOTIDE SEQUENCE [LARGE SCALE GENOMIC DNA]</scope>
    <source>
        <strain evidence="5 6">IMI 309357</strain>
    </source>
</reference>
<dbReference type="SUPFAM" id="SSF51905">
    <property type="entry name" value="FAD/NAD(P)-binding domain"/>
    <property type="match status" value="1"/>
</dbReference>
<dbReference type="STRING" id="1209926.A0A1G4BFN5"/>
<dbReference type="GO" id="GO:0071949">
    <property type="term" value="F:FAD binding"/>
    <property type="evidence" value="ECO:0007669"/>
    <property type="project" value="InterPro"/>
</dbReference>
<sequence length="589" mass="65865">MLETDVIIVGAGPSGLALALCLSKFKIRSVILEKEHDICEDPRAIALTGDSLRILSLLDVSDEDMHRIGQPIPSLNFHNGNFTSAPYLTVDIVPDWSSQAVLETLLMLQPGLEQMLRDRIHASHYTELKLDCAVTNILQDDSGVEAVYKVRGANNESVIRGKYLVGADGKRGVVRKGYLEERGIKQETGLFPYSATWIAANLRVNMPTPQSHPDFPLWELGYEPEELWDLYWPAAFHFCSDAAMPVATGRFGPIDEKYWRYILRSPEYDLFAHLEQQMEKHLTLPPARLRFTQKVVNRWHDGKVILIGDAAHVFPPFGGQGVANGLRDALALSWRLALLCHCKDPSLMQRQSDDLLNAWTRERRRGVDDGARLTAANKSFLRNKSRVVSAAVQFASRVLGYVPYVQQNLLQNHFSDASGFIGVDNGFFLEAEGGGGKAAQVFVKATEGHIKLSDSFFWTGTTLTLLLLGQPARDELTNIRRAVDGVKLPAGFLADRIVFLTQKDSPNIGSPDWQPESKLEELEPATLDDLREAGIVPRPLYDPVTLRSRFREQTKYVLMRSDFIVFSQAASLKDLETQLKRAGNMIILV</sequence>
<dbReference type="InterPro" id="IPR050631">
    <property type="entry name" value="PheA/TfdB_FAD_monoxygenase"/>
</dbReference>
<comment type="caution">
    <text evidence="5">The sequence shown here is derived from an EMBL/GenBank/DDBJ whole genome shotgun (WGS) entry which is preliminary data.</text>
</comment>
<keyword evidence="6" id="KW-1185">Reference proteome</keyword>
<dbReference type="Proteomes" id="UP000176998">
    <property type="component" value="Unassembled WGS sequence"/>
</dbReference>
<dbReference type="OrthoDB" id="2096480at2759"/>
<name>A0A1G4BFN5_9PEZI</name>
<dbReference type="GO" id="GO:0016491">
    <property type="term" value="F:oxidoreductase activity"/>
    <property type="evidence" value="ECO:0007669"/>
    <property type="project" value="UniProtKB-KW"/>
</dbReference>
<feature type="domain" description="FAD-binding" evidence="4">
    <location>
        <begin position="3"/>
        <end position="341"/>
    </location>
</feature>
<dbReference type="GeneID" id="34557764"/>